<dbReference type="PROSITE" id="PS50929">
    <property type="entry name" value="ABC_TM1F"/>
    <property type="match status" value="2"/>
</dbReference>
<evidence type="ECO:0000259" key="20">
    <source>
        <dbReference type="PROSITE" id="PS50929"/>
    </source>
</evidence>
<dbReference type="PROSITE" id="PS00211">
    <property type="entry name" value="ABC_TRANSPORTER_1"/>
    <property type="match status" value="2"/>
</dbReference>
<feature type="region of interest" description="Disordered" evidence="15">
    <location>
        <begin position="2255"/>
        <end position="2280"/>
    </location>
</feature>
<dbReference type="InterPro" id="IPR027417">
    <property type="entry name" value="P-loop_NTPase"/>
</dbReference>
<reference evidence="21 22" key="1">
    <citation type="submission" date="2016-10" db="EMBL/GenBank/DDBJ databases">
        <title>Genome sequencing of Aspergillus oryzae BCC7051.</title>
        <authorList>
            <person name="Thammarongtham C."/>
            <person name="Vorapreeda T."/>
            <person name="Nookaew I."/>
            <person name="Srisuk T."/>
            <person name="Land M."/>
            <person name="Jeennor S."/>
            <person name="Laoteng K."/>
        </authorList>
    </citation>
    <scope>NUCLEOTIDE SEQUENCE [LARGE SCALE GENOMIC DNA]</scope>
    <source>
        <strain evidence="21 22">BCC7051</strain>
    </source>
</reference>
<dbReference type="InterPro" id="IPR003593">
    <property type="entry name" value="AAA+_ATPase"/>
</dbReference>
<evidence type="ECO:0000256" key="14">
    <source>
        <dbReference type="SAM" id="Coils"/>
    </source>
</evidence>
<dbReference type="SMART" id="SM00382">
    <property type="entry name" value="AAA"/>
    <property type="match status" value="2"/>
</dbReference>
<dbReference type="FunFam" id="1.20.1560.10:FF:000057">
    <property type="entry name" value="ABC multidrug transporter SitT"/>
    <property type="match status" value="2"/>
</dbReference>
<feature type="transmembrane region" description="Helical" evidence="16">
    <location>
        <begin position="329"/>
        <end position="356"/>
    </location>
</feature>
<evidence type="ECO:0000256" key="3">
    <source>
        <dbReference type="ARBA" id="ARBA00022448"/>
    </source>
</evidence>
<feature type="compositionally biased region" description="Basic and acidic residues" evidence="15">
    <location>
        <begin position="1873"/>
        <end position="1885"/>
    </location>
</feature>
<feature type="compositionally biased region" description="Polar residues" evidence="15">
    <location>
        <begin position="1806"/>
        <end position="1822"/>
    </location>
</feature>
<feature type="transmembrane region" description="Helical" evidence="16">
    <location>
        <begin position="810"/>
        <end position="837"/>
    </location>
</feature>
<feature type="domain" description="Rho-GAP" evidence="18">
    <location>
        <begin position="2318"/>
        <end position="2506"/>
    </location>
</feature>
<dbReference type="SUPFAM" id="SSF48350">
    <property type="entry name" value="GTPase activation domain, GAP"/>
    <property type="match status" value="1"/>
</dbReference>
<dbReference type="InterPro" id="IPR008936">
    <property type="entry name" value="Rho_GTPase_activation_prot"/>
</dbReference>
<dbReference type="SMART" id="SM00324">
    <property type="entry name" value="RhoGAP"/>
    <property type="match status" value="1"/>
</dbReference>
<dbReference type="eggNOG" id="KOG0055">
    <property type="taxonomic scope" value="Eukaryota"/>
</dbReference>
<feature type="compositionally biased region" description="Basic and acidic residues" evidence="15">
    <location>
        <begin position="1827"/>
        <end position="1843"/>
    </location>
</feature>
<dbReference type="FunFam" id="2.10.110.10:FF:000121">
    <property type="entry name" value="Rho GTPase activator Rga"/>
    <property type="match status" value="1"/>
</dbReference>
<dbReference type="Gene3D" id="3.40.50.300">
    <property type="entry name" value="P-loop containing nucleotide triphosphate hydrolases"/>
    <property type="match status" value="2"/>
</dbReference>
<evidence type="ECO:0000256" key="1">
    <source>
        <dbReference type="ARBA" id="ARBA00004651"/>
    </source>
</evidence>
<evidence type="ECO:0000256" key="2">
    <source>
        <dbReference type="ARBA" id="ARBA00007577"/>
    </source>
</evidence>
<keyword evidence="10" id="KW-0067">ATP-binding</keyword>
<feature type="domain" description="ABC transporter" evidence="19">
    <location>
        <begin position="393"/>
        <end position="672"/>
    </location>
</feature>
<evidence type="ECO:0000256" key="6">
    <source>
        <dbReference type="ARBA" id="ARBA00022723"/>
    </source>
</evidence>
<dbReference type="SUPFAM" id="SSF90123">
    <property type="entry name" value="ABC transporter transmembrane region"/>
    <property type="match status" value="2"/>
</dbReference>
<proteinExistence type="inferred from homology"/>
<feature type="transmembrane region" description="Helical" evidence="16">
    <location>
        <begin position="111"/>
        <end position="133"/>
    </location>
</feature>
<dbReference type="GO" id="GO:0005743">
    <property type="term" value="C:mitochondrial inner membrane"/>
    <property type="evidence" value="ECO:0007669"/>
    <property type="project" value="TreeGrafter"/>
</dbReference>
<feature type="transmembrane region" description="Helical" evidence="16">
    <location>
        <begin position="184"/>
        <end position="203"/>
    </location>
</feature>
<evidence type="ECO:0000313" key="22">
    <source>
        <dbReference type="Proteomes" id="UP000190312"/>
    </source>
</evidence>
<keyword evidence="5 16" id="KW-0812">Transmembrane</keyword>
<evidence type="ECO:0000256" key="15">
    <source>
        <dbReference type="SAM" id="MobiDB-lite"/>
    </source>
</evidence>
<evidence type="ECO:0000256" key="12">
    <source>
        <dbReference type="ARBA" id="ARBA00023136"/>
    </source>
</evidence>
<feature type="domain" description="ABC transmembrane type-1" evidence="20">
    <location>
        <begin position="768"/>
        <end position="1056"/>
    </location>
</feature>
<evidence type="ECO:0000259" key="18">
    <source>
        <dbReference type="PROSITE" id="PS50238"/>
    </source>
</evidence>
<keyword evidence="12 16" id="KW-0472">Membrane</keyword>
<feature type="compositionally biased region" description="Polar residues" evidence="15">
    <location>
        <begin position="1763"/>
        <end position="1788"/>
    </location>
</feature>
<feature type="region of interest" description="Disordered" evidence="15">
    <location>
        <begin position="1948"/>
        <end position="1999"/>
    </location>
</feature>
<dbReference type="VEuPathDB" id="FungiDB:AO090012000719"/>
<dbReference type="InterPro" id="IPR001781">
    <property type="entry name" value="Znf_LIM"/>
</dbReference>
<evidence type="ECO:0000256" key="9">
    <source>
        <dbReference type="ARBA" id="ARBA00022833"/>
    </source>
</evidence>
<keyword evidence="3" id="KW-0813">Transport</keyword>
<organism evidence="21 22">
    <name type="scientific">Aspergillus oryzae</name>
    <name type="common">Yellow koji mold</name>
    <dbReference type="NCBI Taxonomy" id="5062"/>
    <lineage>
        <taxon>Eukaryota</taxon>
        <taxon>Fungi</taxon>
        <taxon>Dikarya</taxon>
        <taxon>Ascomycota</taxon>
        <taxon>Pezizomycotina</taxon>
        <taxon>Eurotiomycetes</taxon>
        <taxon>Eurotiomycetidae</taxon>
        <taxon>Eurotiales</taxon>
        <taxon>Aspergillaceae</taxon>
        <taxon>Aspergillus</taxon>
        <taxon>Aspergillus subgen. Circumdati</taxon>
    </lineage>
</organism>
<evidence type="ECO:0000313" key="21">
    <source>
        <dbReference type="EMBL" id="OOO11416.1"/>
    </source>
</evidence>
<protein>
    <submittedName>
        <fullName evidence="21">ABC transporter transmembrane region</fullName>
    </submittedName>
</protein>
<keyword evidence="11 16" id="KW-1133">Transmembrane helix</keyword>
<evidence type="ECO:0000256" key="7">
    <source>
        <dbReference type="ARBA" id="ARBA00022737"/>
    </source>
</evidence>
<dbReference type="OrthoDB" id="6500128at2759"/>
<feature type="transmembrane region" description="Helical" evidence="16">
    <location>
        <begin position="290"/>
        <end position="309"/>
    </location>
</feature>
<keyword evidence="6 13" id="KW-0479">Metal-binding</keyword>
<dbReference type="GO" id="GO:0030695">
    <property type="term" value="F:GTPase regulator activity"/>
    <property type="evidence" value="ECO:0007669"/>
    <property type="project" value="UniProtKB-ARBA"/>
</dbReference>
<keyword evidence="14" id="KW-0175">Coiled coil</keyword>
<feature type="transmembrane region" description="Helical" evidence="16">
    <location>
        <begin position="55"/>
        <end position="79"/>
    </location>
</feature>
<dbReference type="SUPFAM" id="SSF52540">
    <property type="entry name" value="P-loop containing nucleoside triphosphate hydrolases"/>
    <property type="match status" value="2"/>
</dbReference>
<feature type="region of interest" description="Disordered" evidence="15">
    <location>
        <begin position="1593"/>
        <end position="1920"/>
    </location>
</feature>
<comment type="subcellular location">
    <subcellularLocation>
        <location evidence="1">Cell membrane</location>
        <topology evidence="1">Multi-pass membrane protein</topology>
    </subcellularLocation>
</comment>
<feature type="compositionally biased region" description="Basic and acidic residues" evidence="15">
    <location>
        <begin position="1796"/>
        <end position="1805"/>
    </location>
</feature>
<feature type="transmembrane region" description="Helical" evidence="16">
    <location>
        <begin position="995"/>
        <end position="1016"/>
    </location>
</feature>
<dbReference type="GO" id="GO:0046872">
    <property type="term" value="F:metal ion binding"/>
    <property type="evidence" value="ECO:0007669"/>
    <property type="project" value="UniProtKB-KW"/>
</dbReference>
<keyword evidence="7" id="KW-0677">Repeat</keyword>
<dbReference type="InterPro" id="IPR036640">
    <property type="entry name" value="ABC1_TM_sf"/>
</dbReference>
<feature type="region of interest" description="Disordered" evidence="15">
    <location>
        <begin position="714"/>
        <end position="743"/>
    </location>
</feature>
<dbReference type="GO" id="GO:0007165">
    <property type="term" value="P:signal transduction"/>
    <property type="evidence" value="ECO:0007669"/>
    <property type="project" value="InterPro"/>
</dbReference>
<keyword evidence="13" id="KW-0440">LIM domain</keyword>
<evidence type="ECO:0000259" key="17">
    <source>
        <dbReference type="PROSITE" id="PS50023"/>
    </source>
</evidence>
<name>A0A1S9DRB6_ASPOZ</name>
<keyword evidence="4" id="KW-1003">Cell membrane</keyword>
<feature type="transmembrane region" description="Helical" evidence="16">
    <location>
        <begin position="209"/>
        <end position="230"/>
    </location>
</feature>
<dbReference type="Pfam" id="PF00620">
    <property type="entry name" value="RhoGAP"/>
    <property type="match status" value="1"/>
</dbReference>
<evidence type="ECO:0000256" key="8">
    <source>
        <dbReference type="ARBA" id="ARBA00022741"/>
    </source>
</evidence>
<evidence type="ECO:0000256" key="16">
    <source>
        <dbReference type="SAM" id="Phobius"/>
    </source>
</evidence>
<dbReference type="GO" id="GO:0015421">
    <property type="term" value="F:ABC-type oligopeptide transporter activity"/>
    <property type="evidence" value="ECO:0007669"/>
    <property type="project" value="TreeGrafter"/>
</dbReference>
<dbReference type="EMBL" id="MKZY01000003">
    <property type="protein sequence ID" value="OOO11416.1"/>
    <property type="molecule type" value="Genomic_DNA"/>
</dbReference>
<evidence type="ECO:0000259" key="19">
    <source>
        <dbReference type="PROSITE" id="PS50893"/>
    </source>
</evidence>
<dbReference type="FunFam" id="2.10.110.10:FF:000044">
    <property type="entry name" value="Rho GTPase activator Rga"/>
    <property type="match status" value="1"/>
</dbReference>
<comment type="caution">
    <text evidence="21">The sequence shown here is derived from an EMBL/GenBank/DDBJ whole genome shotgun (WGS) entry which is preliminary data.</text>
</comment>
<dbReference type="CDD" id="cd00159">
    <property type="entry name" value="RhoGAP"/>
    <property type="match status" value="1"/>
</dbReference>
<accession>A0A1S9DRB6</accession>
<feature type="transmembrane region" description="Helical" evidence="16">
    <location>
        <begin position="915"/>
        <end position="934"/>
    </location>
</feature>
<dbReference type="Gene3D" id="1.20.1560.10">
    <property type="entry name" value="ABC transporter type 1, transmembrane domain"/>
    <property type="match status" value="2"/>
</dbReference>
<dbReference type="PROSITE" id="PS50023">
    <property type="entry name" value="LIM_DOMAIN_2"/>
    <property type="match status" value="1"/>
</dbReference>
<dbReference type="CDD" id="cd18578">
    <property type="entry name" value="ABC_6TM_Pgp_ABCB1_D2_like"/>
    <property type="match status" value="1"/>
</dbReference>
<dbReference type="InterPro" id="IPR003439">
    <property type="entry name" value="ABC_transporter-like_ATP-bd"/>
</dbReference>
<keyword evidence="9 13" id="KW-0862">Zinc</keyword>
<dbReference type="CDD" id="cd09394">
    <property type="entry name" value="LIM1_Rga"/>
    <property type="match status" value="1"/>
</dbReference>
<evidence type="ECO:0000256" key="13">
    <source>
        <dbReference type="PROSITE-ProRule" id="PRU00125"/>
    </source>
</evidence>
<dbReference type="CDD" id="cd18577">
    <property type="entry name" value="ABC_6TM_Pgp_ABCB1_D1_like"/>
    <property type="match status" value="1"/>
</dbReference>
<dbReference type="VEuPathDB" id="FungiDB:AO090012000718"/>
<dbReference type="PANTHER" id="PTHR43394:SF11">
    <property type="entry name" value="ATP-BINDING CASSETTE TRANSPORTER"/>
    <property type="match status" value="1"/>
</dbReference>
<sequence>MSQTENVDSGQKSLNGTNNGFMQAVKRHTPTKEDLGKSFAYIQLLFSLDYTITDVFLIICGTIFAIAGGVPFPLLGIVFGDLINDLNTVTCSASTDATTELSDSVTQKVLYVIYITIANFCFIYIHTSCWCTVSERLARRYRRRYFESIVKQEANFIETLPSGDIISRLVSDVEVIQSGTSEKVGLVITTISYFVAAYIVAFIKVPKIAGMLISVVPCFMVMSLVGGHYIKKFAGRITENIGSATSIASSSLSHLTLVHAFNANDRLESRFASYLSATHMDALKKACTHAAQLGFLYFVAYSANALAFWEGAQMISHSVANENSGVSVGAVYTVIFVLIDASFILSQVAPFIHVFASAAGASQRLQAVINRKSAIDGTSDEGDKSAAFGEENIEFHDVHFTYPSRPDVPVLQGMNFIIPPKKHTAIVGPSGGGKSTVVSLLERFYDPKSGYVAIGGTKFQDINVRYLRGNIGFVQQEPSLLDRSILENIAYGLVSSAHARHQELAPFIMDASLPELAEKVRGGVTEKDALSACDSRVAEIVDLVKKAAATSNALNFIEGLPHGLSTSVGTAGNQLSGGQKQRIALARALVREPSLLILDEATAALDSTSEQLIQAALAKVSQHVTTVSIAHRLATAKDAHKIVVVQSGRVTEEGSHSELVAHGGVYAEMVRLQNLGKLSAEDVVISEDAISDAPRGNYSTSGSVQAIDEKGGGLVGTGGSDVTEETVVAETPPGSKDGTEKDKKKKRSGWFTTKFTFSLMRPSLPFILIGLVMSTIIGGSYSAEAIVFGHTVGSLNPCNGADAISHSGNLYGLLFFILALVELTANVVGGAVFGWAADKILYRIRVLSLRSLLGQTMQWHGMDDRTPGTLITYITGDASALSGITGSTIGLLLATAVNLVAGLVISFAIAWKITIVLFPTIPVLLVAGMMKLRVQAKFAERHQKAFAKATAITVEAIDNIRAVSAFSLEKQSYEVFGRALIQPYRSTMKAIVHGNVWLALAFSISNLVYALAYWWGSKQIAAGLYSQTQFFIVLPALLFSTQSCGQMFALAPDISKARVASSNIVELLNTRSAEEELTPGSSDSFKPSSSLLEEKTAMQDVEAVDSPRSQRKRTSDTAIGAQLRGVHFTYPNRPERPILRGLDIDIKPGQFCALVGPSGSGKSTTFSMLERFYRPSSGSVIIDGVDVTRQLGTEFRDDIALVPQENVLFEGTVAFNIGLGACPGHEPTQEEIEDACRMANIHDVIMGLPEGYQTMCSQDGKQFSGGQRQRLSIARALVRKPRMLLLDESTSALDVESEKRIQEALATLAGRTTIVAIAHRLNTIHRADQIFLIEEGRCVEQGTHQELIQRSETYRTSVIHQSLETLESFLLLSLVEIAVHPTTRRVLFPPTDKLLPTALPSFEFQHFPIRKRMESPAVYPESPMEQDDTPFPCKGCGEILEEGKAFELAGNRWHIECFCCSTCGTLLDSDAHLLLLGDGSLICSNCTYSCSSCGNKIEDLAILTGEQAFCAQCFRCRNCKRKIENLRYARTSQGIFCMDCHESLMQRRRKRNRAAAPTKKPAPGVKLDKSLPSLPPEEADHARLADDLLPDTYAEPVTEGSSRGAAPALDAGRLPGSSGTRAAADQDNLILPSSTYRSNRHSMVPREPENDGGEFLIPLAFDPSEEQRSPQHSKSPGSLHRSPREGTESVPSGSSSPHIAYQEKGRERVDVDSARWRQDDTSAYSRPTTSDDSRAPPELPRRARSGSIQSSRSDLPSGHKETSTFSNSSPESTRSLVTPHRNISTADNSVAPPIRPSHELRRLHENSGSLDSARSFLSSGSMQHPPKRGDSLESKLHLTRKEPGVSPRPQSIAPGEPWLDRTRGSPKLGESPRTSRNDTSLEHSKPPRPNSINTFHQPDLQRQVDQAGSPSVLRYSGGGDFSMDEDMARLMSSDDPLSAQNSESFLRRVSNSVRHGRSFSDKGSRLSKDAKWPKSPVNGSAPYQDLGSPTAVSPESGGPEEVAWLRSELRKERQRVLERDQKIVEMEAMLNATADVKQANTELNEKRSTMVVLDARKEIVMRELSVLTDHLEAEKRGGGGTLDLGKLTNQVLREFVESIQKLKDSFTPQIEELVQKRNETAEELANFNRMKDKSFQEFEQLSSKNAQLAELNNQLVHQIQELYKANSSEGNRGANGLGIYSHGKEKSLSSIDALKAGSNDLAPSMSTANMSEEAEPATIVPGPQVVSIRKGQPRKFNWKKGGQNVAKGVTKGLNRAFGTSESATEGVPGLPRSQTQDPSRQGFGFFGNQRNKQAGTRMPTTDSVPALAEVAPTGLFGTDLEQRMEHEKSIIPAIITRCIQEVELRGMDMEGIYRKSGASSAIQAIRDGFERQPQDYDISDPDLDIHAVTSALKQYFRKLPNPLITFDVYEMIIETGEIASPTERIETLQKCLLELPRVHRDVLEFLMFHLKRVVEREKENLMTSQNIAVVFAPTIMRPQSLAREMTDVQKKNDVLKFLVDNCQEVFMGLQ</sequence>
<feature type="coiled-coil region" evidence="14">
    <location>
        <begin position="2110"/>
        <end position="2161"/>
    </location>
</feature>
<keyword evidence="8" id="KW-0547">Nucleotide-binding</keyword>
<dbReference type="FunFam" id="3.40.50.300:FF:000967">
    <property type="entry name" value="ABC multidrug transporter mdr4"/>
    <property type="match status" value="1"/>
</dbReference>
<evidence type="ECO:0000256" key="4">
    <source>
        <dbReference type="ARBA" id="ARBA00022475"/>
    </source>
</evidence>
<feature type="domain" description="LIM zinc-binding" evidence="17">
    <location>
        <begin position="1431"/>
        <end position="1493"/>
    </location>
</feature>
<dbReference type="Pfam" id="PF00412">
    <property type="entry name" value="LIM"/>
    <property type="match status" value="1"/>
</dbReference>
<dbReference type="Pfam" id="PF00005">
    <property type="entry name" value="ABC_tran"/>
    <property type="match status" value="2"/>
</dbReference>
<dbReference type="PROSITE" id="PS50238">
    <property type="entry name" value="RHOGAP"/>
    <property type="match status" value="1"/>
</dbReference>
<dbReference type="Gene3D" id="2.10.110.10">
    <property type="entry name" value="Cysteine Rich Protein"/>
    <property type="match status" value="2"/>
</dbReference>
<dbReference type="InterPro" id="IPR017871">
    <property type="entry name" value="ABC_transporter-like_CS"/>
</dbReference>
<feature type="region of interest" description="Disordered" evidence="15">
    <location>
        <begin position="1548"/>
        <end position="1577"/>
    </location>
</feature>
<dbReference type="FunFam" id="1.10.555.10:FF:000043">
    <property type="entry name" value="Rho GTPase activator Rga"/>
    <property type="match status" value="1"/>
</dbReference>
<feature type="compositionally biased region" description="Basic and acidic residues" evidence="15">
    <location>
        <begin position="1729"/>
        <end position="1741"/>
    </location>
</feature>
<evidence type="ECO:0000256" key="10">
    <source>
        <dbReference type="ARBA" id="ARBA00022840"/>
    </source>
</evidence>
<evidence type="ECO:0000256" key="11">
    <source>
        <dbReference type="ARBA" id="ARBA00022989"/>
    </source>
</evidence>
<feature type="region of interest" description="Disordered" evidence="15">
    <location>
        <begin position="1097"/>
        <end position="1116"/>
    </location>
</feature>
<dbReference type="Pfam" id="PF00664">
    <property type="entry name" value="ABC_membrane"/>
    <property type="match status" value="2"/>
</dbReference>
<feature type="transmembrane region" description="Helical" evidence="16">
    <location>
        <begin position="889"/>
        <end position="909"/>
    </location>
</feature>
<comment type="similarity">
    <text evidence="2">Belongs to the ABC transporter superfamily. ABCB family. Multidrug resistance exporter (TC 3.A.1.201) subfamily.</text>
</comment>
<dbReference type="PROSITE" id="PS00478">
    <property type="entry name" value="LIM_DOMAIN_1"/>
    <property type="match status" value="1"/>
</dbReference>
<feature type="compositionally biased region" description="Basic and acidic residues" evidence="15">
    <location>
        <begin position="1958"/>
        <end position="1972"/>
    </location>
</feature>
<dbReference type="SMART" id="SM00132">
    <property type="entry name" value="LIM"/>
    <property type="match status" value="2"/>
</dbReference>
<dbReference type="GO" id="GO:0005524">
    <property type="term" value="F:ATP binding"/>
    <property type="evidence" value="ECO:0007669"/>
    <property type="project" value="UniProtKB-KW"/>
</dbReference>
<dbReference type="CDD" id="cd09395">
    <property type="entry name" value="LIM2_Rga"/>
    <property type="match status" value="1"/>
</dbReference>
<gene>
    <name evidence="21" type="ORF">OAory_01078860</name>
</gene>
<feature type="compositionally biased region" description="Basic and acidic residues" evidence="15">
    <location>
        <begin position="1701"/>
        <end position="1720"/>
    </location>
</feature>
<feature type="transmembrane region" description="Helical" evidence="16">
    <location>
        <begin position="764"/>
        <end position="790"/>
    </location>
</feature>
<dbReference type="Gene3D" id="1.10.555.10">
    <property type="entry name" value="Rho GTPase activation protein"/>
    <property type="match status" value="1"/>
</dbReference>
<dbReference type="Proteomes" id="UP000190312">
    <property type="component" value="Unassembled WGS sequence"/>
</dbReference>
<feature type="domain" description="ABC transporter" evidence="19">
    <location>
        <begin position="1121"/>
        <end position="1360"/>
    </location>
</feature>
<evidence type="ECO:0000256" key="5">
    <source>
        <dbReference type="ARBA" id="ARBA00022692"/>
    </source>
</evidence>
<dbReference type="PROSITE" id="PS50893">
    <property type="entry name" value="ABC_TRANSPORTER_2"/>
    <property type="match status" value="2"/>
</dbReference>
<dbReference type="PANTHER" id="PTHR43394">
    <property type="entry name" value="ATP-DEPENDENT PERMEASE MDL1, MITOCHONDRIAL"/>
    <property type="match status" value="1"/>
</dbReference>
<dbReference type="GO" id="GO:0016887">
    <property type="term" value="F:ATP hydrolysis activity"/>
    <property type="evidence" value="ECO:0007669"/>
    <property type="project" value="InterPro"/>
</dbReference>
<dbReference type="GO" id="GO:0005886">
    <property type="term" value="C:plasma membrane"/>
    <property type="evidence" value="ECO:0007669"/>
    <property type="project" value="UniProtKB-SubCell"/>
</dbReference>
<dbReference type="GO" id="GO:0090374">
    <property type="term" value="P:oligopeptide export from mitochondrion"/>
    <property type="evidence" value="ECO:0007669"/>
    <property type="project" value="TreeGrafter"/>
</dbReference>
<dbReference type="InterPro" id="IPR039421">
    <property type="entry name" value="Type_1_exporter"/>
</dbReference>
<dbReference type="InterPro" id="IPR011527">
    <property type="entry name" value="ABC1_TM_dom"/>
</dbReference>
<feature type="domain" description="ABC transmembrane type-1" evidence="20">
    <location>
        <begin position="61"/>
        <end position="357"/>
    </location>
</feature>
<dbReference type="InterPro" id="IPR000198">
    <property type="entry name" value="RhoGAP_dom"/>
</dbReference>